<dbReference type="GO" id="GO:0009055">
    <property type="term" value="F:electron transfer activity"/>
    <property type="evidence" value="ECO:0007669"/>
    <property type="project" value="TreeGrafter"/>
</dbReference>
<evidence type="ECO:0000256" key="11">
    <source>
        <dbReference type="ARBA" id="ARBA00023136"/>
    </source>
</evidence>
<keyword evidence="15" id="KW-1185">Reference proteome</keyword>
<dbReference type="InterPro" id="IPR003317">
    <property type="entry name" value="Cyt-d_oxidase_su2"/>
</dbReference>
<dbReference type="NCBIfam" id="TIGR00203">
    <property type="entry name" value="cydB"/>
    <property type="match status" value="1"/>
</dbReference>
<dbReference type="GO" id="GO:0019646">
    <property type="term" value="P:aerobic electron transport chain"/>
    <property type="evidence" value="ECO:0007669"/>
    <property type="project" value="TreeGrafter"/>
</dbReference>
<evidence type="ECO:0000256" key="7">
    <source>
        <dbReference type="ARBA" id="ARBA00022723"/>
    </source>
</evidence>
<keyword evidence="6 13" id="KW-0812">Transmembrane</keyword>
<comment type="similarity">
    <text evidence="2">Belongs to the cytochrome ubiquinol oxidase subunit 2 family.</text>
</comment>
<feature type="transmembrane region" description="Helical" evidence="13">
    <location>
        <begin position="115"/>
        <end position="137"/>
    </location>
</feature>
<evidence type="ECO:0000256" key="5">
    <source>
        <dbReference type="ARBA" id="ARBA00022617"/>
    </source>
</evidence>
<keyword evidence="9 13" id="KW-1133">Transmembrane helix</keyword>
<evidence type="ECO:0000256" key="13">
    <source>
        <dbReference type="SAM" id="Phobius"/>
    </source>
</evidence>
<feature type="transmembrane region" description="Helical" evidence="13">
    <location>
        <begin position="74"/>
        <end position="95"/>
    </location>
</feature>
<dbReference type="GO" id="GO:0016682">
    <property type="term" value="F:oxidoreductase activity, acting on diphenols and related substances as donors, oxygen as acceptor"/>
    <property type="evidence" value="ECO:0007669"/>
    <property type="project" value="TreeGrafter"/>
</dbReference>
<comment type="subcellular location">
    <subcellularLocation>
        <location evidence="1">Cell membrane</location>
        <topology evidence="1">Multi-pass membrane protein</topology>
    </subcellularLocation>
</comment>
<feature type="transmembrane region" description="Helical" evidence="13">
    <location>
        <begin position="6"/>
        <end position="31"/>
    </location>
</feature>
<sequence>MQLPDVWFVVIAVLWTGYFFLEGFDFGVGILTKLIGRDSKERGALISTIGPVWDGNEVWLITAAGATFAAFPDWYATMFSTFYLPTFVILVGLILRGLALEYRAKRDDLRWKRNWDVILFWSSLVVPFLWGLLLANLVRGLPIEADGVYVGALADLFNPYAVLGGLLAVVLFTFHGAVFAALKTDGAIRGRARDLAVKAGLITFALAAFFLVWTTVEFGAPASIPIAILGLAGLIAALEANRRAREGWAFVFSGVSVVAVTVTLFLALYPDVVPSTLTAQWSLTVDNAASGDYSLQIMTWIAGFATPLVLLYQGWTYWVFRQRIGAPPTPAPTPADRLPGQATTTEAGKEGRNHVSR</sequence>
<keyword evidence="7" id="KW-0479">Metal-binding</keyword>
<dbReference type="PIRSF" id="PIRSF000267">
    <property type="entry name" value="Cyt_oxidse_sub2"/>
    <property type="match status" value="1"/>
</dbReference>
<comment type="caution">
    <text evidence="14">The sequence shown here is derived from an EMBL/GenBank/DDBJ whole genome shotgun (WGS) entry which is preliminary data.</text>
</comment>
<feature type="transmembrane region" description="Helical" evidence="13">
    <location>
        <begin position="247"/>
        <end position="269"/>
    </location>
</feature>
<dbReference type="Pfam" id="PF02322">
    <property type="entry name" value="Cyt_bd_oxida_II"/>
    <property type="match status" value="1"/>
</dbReference>
<keyword evidence="4" id="KW-1003">Cell membrane</keyword>
<name>A0A4R5BGM7_9PSEU</name>
<accession>A0A4R5BGM7</accession>
<dbReference type="RefSeq" id="WP_132684703.1">
    <property type="nucleotide sequence ID" value="NZ_SMLA01000033.1"/>
</dbReference>
<evidence type="ECO:0000256" key="2">
    <source>
        <dbReference type="ARBA" id="ARBA00007543"/>
    </source>
</evidence>
<evidence type="ECO:0000256" key="8">
    <source>
        <dbReference type="ARBA" id="ARBA00022982"/>
    </source>
</evidence>
<keyword evidence="10" id="KW-0408">Iron</keyword>
<feature type="transmembrane region" description="Helical" evidence="13">
    <location>
        <begin position="222"/>
        <end position="240"/>
    </location>
</feature>
<proteinExistence type="inferred from homology"/>
<reference evidence="14 15" key="1">
    <citation type="submission" date="2019-03" db="EMBL/GenBank/DDBJ databases">
        <title>Draft genome sequences of novel Actinobacteria.</title>
        <authorList>
            <person name="Sahin N."/>
            <person name="Ay H."/>
            <person name="Saygin H."/>
        </authorList>
    </citation>
    <scope>NUCLEOTIDE SEQUENCE [LARGE SCALE GENOMIC DNA]</scope>
    <source>
        <strain evidence="14 15">5K548</strain>
    </source>
</reference>
<feature type="transmembrane region" description="Helical" evidence="13">
    <location>
        <begin position="195"/>
        <end position="216"/>
    </location>
</feature>
<evidence type="ECO:0000256" key="10">
    <source>
        <dbReference type="ARBA" id="ARBA00023004"/>
    </source>
</evidence>
<evidence type="ECO:0000256" key="9">
    <source>
        <dbReference type="ARBA" id="ARBA00022989"/>
    </source>
</evidence>
<feature type="transmembrane region" description="Helical" evidence="13">
    <location>
        <begin position="297"/>
        <end position="320"/>
    </location>
</feature>
<dbReference type="GO" id="GO:0070069">
    <property type="term" value="C:cytochrome complex"/>
    <property type="evidence" value="ECO:0007669"/>
    <property type="project" value="TreeGrafter"/>
</dbReference>
<evidence type="ECO:0000256" key="4">
    <source>
        <dbReference type="ARBA" id="ARBA00022475"/>
    </source>
</evidence>
<keyword evidence="3" id="KW-0813">Transport</keyword>
<evidence type="ECO:0000256" key="6">
    <source>
        <dbReference type="ARBA" id="ARBA00022692"/>
    </source>
</evidence>
<keyword evidence="5" id="KW-0349">Heme</keyword>
<dbReference type="EMBL" id="SMLA01000033">
    <property type="protein sequence ID" value="TDD85798.1"/>
    <property type="molecule type" value="Genomic_DNA"/>
</dbReference>
<keyword evidence="11 13" id="KW-0472">Membrane</keyword>
<dbReference type="GO" id="GO:0046872">
    <property type="term" value="F:metal ion binding"/>
    <property type="evidence" value="ECO:0007669"/>
    <property type="project" value="UniProtKB-KW"/>
</dbReference>
<feature type="region of interest" description="Disordered" evidence="12">
    <location>
        <begin position="329"/>
        <end position="357"/>
    </location>
</feature>
<feature type="compositionally biased region" description="Basic and acidic residues" evidence="12">
    <location>
        <begin position="347"/>
        <end position="357"/>
    </location>
</feature>
<protein>
    <submittedName>
        <fullName evidence="14">Cytochrome d ubiquinol oxidase subunit II</fullName>
    </submittedName>
</protein>
<gene>
    <name evidence="14" type="primary">cydB</name>
    <name evidence="14" type="ORF">E1202_20130</name>
</gene>
<dbReference type="PANTHER" id="PTHR43141">
    <property type="entry name" value="CYTOCHROME BD2 SUBUNIT II"/>
    <property type="match status" value="1"/>
</dbReference>
<dbReference type="Proteomes" id="UP000294723">
    <property type="component" value="Unassembled WGS sequence"/>
</dbReference>
<keyword evidence="8" id="KW-0249">Electron transport</keyword>
<dbReference type="GO" id="GO:0005886">
    <property type="term" value="C:plasma membrane"/>
    <property type="evidence" value="ECO:0007669"/>
    <property type="project" value="UniProtKB-SubCell"/>
</dbReference>
<evidence type="ECO:0000313" key="14">
    <source>
        <dbReference type="EMBL" id="TDD85798.1"/>
    </source>
</evidence>
<dbReference type="PANTHER" id="PTHR43141:SF5">
    <property type="entry name" value="CYTOCHROME BD-I UBIQUINOL OXIDASE SUBUNIT 2"/>
    <property type="match status" value="1"/>
</dbReference>
<feature type="transmembrane region" description="Helical" evidence="13">
    <location>
        <begin position="157"/>
        <end position="183"/>
    </location>
</feature>
<organism evidence="14 15">
    <name type="scientific">Saccharopolyspora karakumensis</name>
    <dbReference type="NCBI Taxonomy" id="2530386"/>
    <lineage>
        <taxon>Bacteria</taxon>
        <taxon>Bacillati</taxon>
        <taxon>Actinomycetota</taxon>
        <taxon>Actinomycetes</taxon>
        <taxon>Pseudonocardiales</taxon>
        <taxon>Pseudonocardiaceae</taxon>
        <taxon>Saccharopolyspora</taxon>
    </lineage>
</organism>
<evidence type="ECO:0000313" key="15">
    <source>
        <dbReference type="Proteomes" id="UP000294723"/>
    </source>
</evidence>
<evidence type="ECO:0000256" key="3">
    <source>
        <dbReference type="ARBA" id="ARBA00022448"/>
    </source>
</evidence>
<dbReference type="AlphaFoldDB" id="A0A4R5BGM7"/>
<evidence type="ECO:0000256" key="1">
    <source>
        <dbReference type="ARBA" id="ARBA00004651"/>
    </source>
</evidence>
<evidence type="ECO:0000256" key="12">
    <source>
        <dbReference type="SAM" id="MobiDB-lite"/>
    </source>
</evidence>